<dbReference type="InterPro" id="IPR006131">
    <property type="entry name" value="Asp_carbamoyltransf_Asp/Orn-bd"/>
</dbReference>
<dbReference type="GO" id="GO:0006520">
    <property type="term" value="P:amino acid metabolic process"/>
    <property type="evidence" value="ECO:0007669"/>
    <property type="project" value="InterPro"/>
</dbReference>
<dbReference type="UniPathway" id="UPA00070">
    <property type="reaction ID" value="UER00116"/>
</dbReference>
<evidence type="ECO:0000256" key="7">
    <source>
        <dbReference type="ARBA" id="ARBA00043884"/>
    </source>
</evidence>
<evidence type="ECO:0000256" key="5">
    <source>
        <dbReference type="ARBA" id="ARBA00022679"/>
    </source>
</evidence>
<dbReference type="PANTHER" id="PTHR45753">
    <property type="entry name" value="ORNITHINE CARBAMOYLTRANSFERASE, MITOCHONDRIAL"/>
    <property type="match status" value="1"/>
</dbReference>
<keyword evidence="14" id="KW-1185">Reference proteome</keyword>
<feature type="domain" description="Aspartate/ornithine carbamoyltransferase carbamoyl-P binding" evidence="12">
    <location>
        <begin position="12"/>
        <end position="151"/>
    </location>
</feature>
<reference evidence="13 14" key="1">
    <citation type="journal article" date="2020" name="Pathogens">
        <title>First Whole Genome Sequence of Anaplasma platys, an Obligate Intracellular Rickettsial Pathogen of Dogs.</title>
        <authorList>
            <person name="Llanes A."/>
            <person name="Rajeev S."/>
        </authorList>
    </citation>
    <scope>NUCLEOTIDE SEQUENCE [LARGE SCALE GENOMIC DNA]</scope>
    <source>
        <strain evidence="13 14">S3</strain>
    </source>
</reference>
<comment type="function">
    <text evidence="1">Reversibly catalyzes the transfer of the carbamoyl group from carbamoyl phosphate (CP) to the N(epsilon) atom of ornithine (ORN) to produce L-citrulline.</text>
</comment>
<dbReference type="GO" id="GO:0005829">
    <property type="term" value="C:cytosol"/>
    <property type="evidence" value="ECO:0007669"/>
    <property type="project" value="TreeGrafter"/>
</dbReference>
<dbReference type="EMBL" id="CP046391">
    <property type="protein sequence ID" value="QJC27479.1"/>
    <property type="molecule type" value="Genomic_DNA"/>
</dbReference>
<evidence type="ECO:0000256" key="3">
    <source>
        <dbReference type="ARBA" id="ARBA00008896"/>
    </source>
</evidence>
<evidence type="ECO:0000256" key="4">
    <source>
        <dbReference type="ARBA" id="ARBA00013008"/>
    </source>
</evidence>
<gene>
    <name evidence="13" type="primary">pyrB</name>
    <name evidence="13" type="ORF">ANPL_01885</name>
</gene>
<dbReference type="AlphaFoldDB" id="A0A858PY24"/>
<evidence type="ECO:0000259" key="11">
    <source>
        <dbReference type="Pfam" id="PF00185"/>
    </source>
</evidence>
<keyword evidence="6" id="KW-0665">Pyrimidine biosynthesis</keyword>
<dbReference type="NCBIfam" id="TIGR00670">
    <property type="entry name" value="asp_carb_tr"/>
    <property type="match status" value="1"/>
</dbReference>
<dbReference type="GO" id="GO:0004070">
    <property type="term" value="F:aspartate carbamoyltransferase activity"/>
    <property type="evidence" value="ECO:0007669"/>
    <property type="project" value="UniProtKB-UniRule"/>
</dbReference>
<dbReference type="PRINTS" id="PR00101">
    <property type="entry name" value="ATCASE"/>
</dbReference>
<comment type="similarity">
    <text evidence="3">Belongs to the aspartate/ornithine carbamoyltransferase superfamily. ATCase family.</text>
</comment>
<dbReference type="InterPro" id="IPR006130">
    <property type="entry name" value="Asp/Orn_carbamoylTrfase"/>
</dbReference>
<dbReference type="Pfam" id="PF00185">
    <property type="entry name" value="OTCace"/>
    <property type="match status" value="1"/>
</dbReference>
<evidence type="ECO:0000256" key="8">
    <source>
        <dbReference type="ARBA" id="ARBA00048859"/>
    </source>
</evidence>
<dbReference type="InterPro" id="IPR006132">
    <property type="entry name" value="Asp/Orn_carbamoyltranf_P-bd"/>
</dbReference>
<comment type="catalytic activity">
    <reaction evidence="8">
        <text>carbamoyl phosphate + L-aspartate = N-carbamoyl-L-aspartate + phosphate + H(+)</text>
        <dbReference type="Rhea" id="RHEA:20013"/>
        <dbReference type="ChEBI" id="CHEBI:15378"/>
        <dbReference type="ChEBI" id="CHEBI:29991"/>
        <dbReference type="ChEBI" id="CHEBI:32814"/>
        <dbReference type="ChEBI" id="CHEBI:43474"/>
        <dbReference type="ChEBI" id="CHEBI:58228"/>
        <dbReference type="EC" id="2.1.3.2"/>
    </reaction>
</comment>
<dbReference type="PRINTS" id="PR00100">
    <property type="entry name" value="AOTCASE"/>
</dbReference>
<evidence type="ECO:0000256" key="9">
    <source>
        <dbReference type="NCBIfam" id="TIGR00670"/>
    </source>
</evidence>
<dbReference type="Gene3D" id="3.40.50.1370">
    <property type="entry name" value="Aspartate/ornithine carbamoyltransferase"/>
    <property type="match status" value="2"/>
</dbReference>
<dbReference type="GO" id="GO:0044205">
    <property type="term" value="P:'de novo' UMP biosynthetic process"/>
    <property type="evidence" value="ECO:0007669"/>
    <property type="project" value="UniProtKB-UniPathway"/>
</dbReference>
<accession>A0A858PY24</accession>
<dbReference type="PANTHER" id="PTHR45753:SF6">
    <property type="entry name" value="ASPARTATE CARBAMOYLTRANSFERASE"/>
    <property type="match status" value="1"/>
</dbReference>
<dbReference type="Proteomes" id="UP000500930">
    <property type="component" value="Chromosome"/>
</dbReference>
<feature type="domain" description="Aspartate/ornithine carbamoyltransferase Asp/Orn-binding" evidence="11">
    <location>
        <begin position="160"/>
        <end position="305"/>
    </location>
</feature>
<comment type="pathway">
    <text evidence="2">Pyrimidine metabolism; UMP biosynthesis via de novo pathway; (S)-dihydroorotate from bicarbonate: step 2/3.</text>
</comment>
<dbReference type="GO" id="GO:0006207">
    <property type="term" value="P:'de novo' pyrimidine nucleobase biosynthetic process"/>
    <property type="evidence" value="ECO:0007669"/>
    <property type="project" value="InterPro"/>
</dbReference>
<evidence type="ECO:0000313" key="13">
    <source>
        <dbReference type="EMBL" id="QJC27479.1"/>
    </source>
</evidence>
<sequence>MLLCAKNMRKLKKLLRIDNLSDADLASIAELSFNYMNGWTSGDILKGKVIANLFLENSTRTLLAFEIAEKSLGAVSVTLNMATSSINKGESFVDTVATLEAMSTDLLVIRTRDSGLIDAVEEKIVGSCIVNAGDGVREHPTQAITDYCTIRHLKGENIAGLNVAICGDVRHSRVAKSNVRLLSKCGANITVIAPEHFLPDEPLEGVSFVTHSMKEGIKNADVIMLLRIQKERIAEGTAMLESKYAALYMLDKEKLATIAKKDAVVMHPGPMNRGVEISDEVADASSAILMQVKMGVAVRKAILHYMLV</sequence>
<proteinExistence type="inferred from homology"/>
<dbReference type="GO" id="GO:0016597">
    <property type="term" value="F:amino acid binding"/>
    <property type="evidence" value="ECO:0007669"/>
    <property type="project" value="InterPro"/>
</dbReference>
<name>A0A858PY24_9RICK</name>
<evidence type="ECO:0000256" key="2">
    <source>
        <dbReference type="ARBA" id="ARBA00004852"/>
    </source>
</evidence>
<evidence type="ECO:0000313" key="14">
    <source>
        <dbReference type="Proteomes" id="UP000500930"/>
    </source>
</evidence>
<evidence type="ECO:0000256" key="10">
    <source>
        <dbReference type="RuleBase" id="RU003634"/>
    </source>
</evidence>
<dbReference type="EC" id="2.1.3.2" evidence="4 9"/>
<dbReference type="PROSITE" id="PS00097">
    <property type="entry name" value="CARBAMOYLTRANSFERASE"/>
    <property type="match status" value="1"/>
</dbReference>
<keyword evidence="5 10" id="KW-0808">Transferase</keyword>
<organism evidence="13 14">
    <name type="scientific">Anaplasma platys</name>
    <dbReference type="NCBI Taxonomy" id="949"/>
    <lineage>
        <taxon>Bacteria</taxon>
        <taxon>Pseudomonadati</taxon>
        <taxon>Pseudomonadota</taxon>
        <taxon>Alphaproteobacteria</taxon>
        <taxon>Rickettsiales</taxon>
        <taxon>Anaplasmataceae</taxon>
        <taxon>Anaplasma</taxon>
    </lineage>
</organism>
<evidence type="ECO:0000259" key="12">
    <source>
        <dbReference type="Pfam" id="PF02729"/>
    </source>
</evidence>
<dbReference type="SUPFAM" id="SSF53671">
    <property type="entry name" value="Aspartate/ornithine carbamoyltransferase"/>
    <property type="match status" value="1"/>
</dbReference>
<protein>
    <recommendedName>
        <fullName evidence="4 9">Aspartate carbamoyltransferase</fullName>
        <ecNumber evidence="4 9">2.1.3.2</ecNumber>
    </recommendedName>
</protein>
<dbReference type="KEGG" id="aplt:ANPL_01885"/>
<dbReference type="NCBIfam" id="NF002032">
    <property type="entry name" value="PRK00856.1"/>
    <property type="match status" value="1"/>
</dbReference>
<comment type="function">
    <text evidence="7">Catalyzes the condensation of carbamoyl phosphate and aspartate to form carbamoyl aspartate and inorganic phosphate, the committed step in the de novo pyrimidine nucleotide biosynthesis pathway.</text>
</comment>
<dbReference type="InterPro" id="IPR002082">
    <property type="entry name" value="Asp_carbamoyltransf"/>
</dbReference>
<dbReference type="Pfam" id="PF02729">
    <property type="entry name" value="OTCace_N"/>
    <property type="match status" value="1"/>
</dbReference>
<evidence type="ECO:0000256" key="6">
    <source>
        <dbReference type="ARBA" id="ARBA00022975"/>
    </source>
</evidence>
<dbReference type="InterPro" id="IPR036901">
    <property type="entry name" value="Asp/Orn_carbamoylTrfase_sf"/>
</dbReference>
<evidence type="ECO:0000256" key="1">
    <source>
        <dbReference type="ARBA" id="ARBA00003822"/>
    </source>
</evidence>